<evidence type="ECO:0000313" key="4">
    <source>
        <dbReference type="Proteomes" id="UP001206878"/>
    </source>
</evidence>
<sequence>QSAGQILGLSQMQTQGFSGIPVKSSSTSGGRTTTNEVTDVTRQTFEDSLFAVPAGFQKESFPGMGGRGRQ</sequence>
<reference evidence="3" key="1">
    <citation type="submission" date="2022-07" db="EMBL/GenBank/DDBJ databases">
        <title>Diversity of ethanolamine utilization by human commensal Escherichia coli.</title>
        <authorList>
            <person name="Jubelin G."/>
        </authorList>
    </citation>
    <scope>NUCLEOTIDE SEQUENCE</scope>
    <source>
        <strain evidence="3">S1</strain>
    </source>
</reference>
<name>A0AAW5MZX4_9ESCH</name>
<evidence type="ECO:0000256" key="1">
    <source>
        <dbReference type="SAM" id="MobiDB-lite"/>
    </source>
</evidence>
<dbReference type="Proteomes" id="UP001206878">
    <property type="component" value="Unassembled WGS sequence"/>
</dbReference>
<dbReference type="EMBL" id="JANPXH010000714">
    <property type="protein sequence ID" value="MCR6679020.1"/>
    <property type="molecule type" value="Genomic_DNA"/>
</dbReference>
<evidence type="ECO:0000259" key="2">
    <source>
        <dbReference type="Pfam" id="PF14371"/>
    </source>
</evidence>
<proteinExistence type="predicted"/>
<dbReference type="Pfam" id="PF14371">
    <property type="entry name" value="DUF4412"/>
    <property type="match status" value="1"/>
</dbReference>
<feature type="region of interest" description="Disordered" evidence="1">
    <location>
        <begin position="17"/>
        <end position="40"/>
    </location>
</feature>
<feature type="compositionally biased region" description="Low complexity" evidence="1">
    <location>
        <begin position="24"/>
        <end position="34"/>
    </location>
</feature>
<evidence type="ECO:0000313" key="3">
    <source>
        <dbReference type="EMBL" id="MCR6679020.1"/>
    </source>
</evidence>
<comment type="caution">
    <text evidence="3">The sequence shown here is derived from an EMBL/GenBank/DDBJ whole genome shotgun (WGS) entry which is preliminary data.</text>
</comment>
<accession>A0AAW5MZX4</accession>
<dbReference type="AlphaFoldDB" id="A0AAW5MZX4"/>
<feature type="domain" description="DUF4412" evidence="2">
    <location>
        <begin position="10"/>
        <end position="56"/>
    </location>
</feature>
<gene>
    <name evidence="3" type="ORF">NVV43_26355</name>
</gene>
<protein>
    <submittedName>
        <fullName evidence="3">DUF4412 domain-containing protein</fullName>
    </submittedName>
</protein>
<feature type="non-terminal residue" evidence="3">
    <location>
        <position position="1"/>
    </location>
</feature>
<organism evidence="3 4">
    <name type="scientific">Escherichia marmotae</name>
    <dbReference type="NCBI Taxonomy" id="1499973"/>
    <lineage>
        <taxon>Bacteria</taxon>
        <taxon>Pseudomonadati</taxon>
        <taxon>Pseudomonadota</taxon>
        <taxon>Gammaproteobacteria</taxon>
        <taxon>Enterobacterales</taxon>
        <taxon>Enterobacteriaceae</taxon>
        <taxon>Escherichia</taxon>
    </lineage>
</organism>
<dbReference type="InterPro" id="IPR025524">
    <property type="entry name" value="DUF4412"/>
</dbReference>